<comment type="caution">
    <text evidence="1">The sequence shown here is derived from an EMBL/GenBank/DDBJ whole genome shotgun (WGS) entry which is preliminary data.</text>
</comment>
<organism evidence="1 2">
    <name type="scientific">Hallella colorans</name>
    <dbReference type="NCBI Taxonomy" id="1703337"/>
    <lineage>
        <taxon>Bacteria</taxon>
        <taxon>Pseudomonadati</taxon>
        <taxon>Bacteroidota</taxon>
        <taxon>Bacteroidia</taxon>
        <taxon>Bacteroidales</taxon>
        <taxon>Prevotellaceae</taxon>
        <taxon>Hallella</taxon>
    </lineage>
</organism>
<dbReference type="AlphaFoldDB" id="A0A2U0UP30"/>
<dbReference type="Proteomes" id="UP000245870">
    <property type="component" value="Unassembled WGS sequence"/>
</dbReference>
<accession>A0A2U0UP30</accession>
<name>A0A2U0UP30_9BACT</name>
<dbReference type="RefSeq" id="WP_116615547.1">
    <property type="nucleotide sequence ID" value="NZ_QENY01000001.1"/>
</dbReference>
<evidence type="ECO:0000313" key="1">
    <source>
        <dbReference type="EMBL" id="PVX59388.1"/>
    </source>
</evidence>
<reference evidence="1 2" key="1">
    <citation type="submission" date="2018-05" db="EMBL/GenBank/DDBJ databases">
        <title>Genomic Encyclopedia of Type Strains, Phase IV (KMG-IV): sequencing the most valuable type-strain genomes for metagenomic binning, comparative biology and taxonomic classification.</title>
        <authorList>
            <person name="Goeker M."/>
        </authorList>
    </citation>
    <scope>NUCLEOTIDE SEQUENCE [LARGE SCALE GENOMIC DNA]</scope>
    <source>
        <strain evidence="1 2">DSM 100333</strain>
    </source>
</reference>
<dbReference type="OrthoDB" id="673128at2"/>
<protein>
    <submittedName>
        <fullName evidence="1">Uncharacterized protein</fullName>
    </submittedName>
</protein>
<proteinExistence type="predicted"/>
<gene>
    <name evidence="1" type="ORF">C7379_101160</name>
</gene>
<keyword evidence="2" id="KW-1185">Reference proteome</keyword>
<sequence>MLKYLRTKDNDNGIKLKKVANSYPIFIPDFVEKNPLMMREEEGECFFKRGVIFWIKQENESFNIYELEREASFNDICNSLEL</sequence>
<dbReference type="EMBL" id="QENY01000001">
    <property type="protein sequence ID" value="PVX59388.1"/>
    <property type="molecule type" value="Genomic_DNA"/>
</dbReference>
<evidence type="ECO:0000313" key="2">
    <source>
        <dbReference type="Proteomes" id="UP000245870"/>
    </source>
</evidence>